<dbReference type="Proteomes" id="UP001066276">
    <property type="component" value="Chromosome 2_1"/>
</dbReference>
<gene>
    <name evidence="2" type="ORF">NDU88_006200</name>
</gene>
<evidence type="ECO:0000313" key="3">
    <source>
        <dbReference type="Proteomes" id="UP001066276"/>
    </source>
</evidence>
<feature type="region of interest" description="Disordered" evidence="1">
    <location>
        <begin position="1"/>
        <end position="73"/>
    </location>
</feature>
<dbReference type="EMBL" id="JANPWB010000003">
    <property type="protein sequence ID" value="KAJ1202400.1"/>
    <property type="molecule type" value="Genomic_DNA"/>
</dbReference>
<evidence type="ECO:0000313" key="2">
    <source>
        <dbReference type="EMBL" id="KAJ1202400.1"/>
    </source>
</evidence>
<evidence type="ECO:0000256" key="1">
    <source>
        <dbReference type="SAM" id="MobiDB-lite"/>
    </source>
</evidence>
<name>A0AAV7VL87_PLEWA</name>
<proteinExistence type="predicted"/>
<protein>
    <submittedName>
        <fullName evidence="2">Uncharacterized protein</fullName>
    </submittedName>
</protein>
<comment type="caution">
    <text evidence="2">The sequence shown here is derived from an EMBL/GenBank/DDBJ whole genome shotgun (WGS) entry which is preliminary data.</text>
</comment>
<reference evidence="2" key="1">
    <citation type="journal article" date="2022" name="bioRxiv">
        <title>Sequencing and chromosome-scale assembly of the giantPleurodeles waltlgenome.</title>
        <authorList>
            <person name="Brown T."/>
            <person name="Elewa A."/>
            <person name="Iarovenko S."/>
            <person name="Subramanian E."/>
            <person name="Araus A.J."/>
            <person name="Petzold A."/>
            <person name="Susuki M."/>
            <person name="Suzuki K.-i.T."/>
            <person name="Hayashi T."/>
            <person name="Toyoda A."/>
            <person name="Oliveira C."/>
            <person name="Osipova E."/>
            <person name="Leigh N.D."/>
            <person name="Simon A."/>
            <person name="Yun M.H."/>
        </authorList>
    </citation>
    <scope>NUCLEOTIDE SEQUENCE</scope>
    <source>
        <strain evidence="2">20211129_DDA</strain>
        <tissue evidence="2">Liver</tissue>
    </source>
</reference>
<dbReference type="AlphaFoldDB" id="A0AAV7VL87"/>
<accession>A0AAV7VL87</accession>
<sequence>MADTRRRSSPSRSAYPTLHRGPEASGAWPEAVLGGGGAPSCGGTRRRGFGAARSEFGPDPRVSAASRASVGGGRGCAVNECCVGAQSRELA</sequence>
<organism evidence="2 3">
    <name type="scientific">Pleurodeles waltl</name>
    <name type="common">Iberian ribbed newt</name>
    <dbReference type="NCBI Taxonomy" id="8319"/>
    <lineage>
        <taxon>Eukaryota</taxon>
        <taxon>Metazoa</taxon>
        <taxon>Chordata</taxon>
        <taxon>Craniata</taxon>
        <taxon>Vertebrata</taxon>
        <taxon>Euteleostomi</taxon>
        <taxon>Amphibia</taxon>
        <taxon>Batrachia</taxon>
        <taxon>Caudata</taxon>
        <taxon>Salamandroidea</taxon>
        <taxon>Salamandridae</taxon>
        <taxon>Pleurodelinae</taxon>
        <taxon>Pleurodeles</taxon>
    </lineage>
</organism>
<keyword evidence="3" id="KW-1185">Reference proteome</keyword>